<sequence length="284" mass="31989">MNETIPPSPASQAVPAESPDVLRSLMLRSMFWRPAYLATSAWLEHLPFAFWLVEAHRPRVFVELGAHYGTSYFAFCQAVERLCLDTHCYAIDTWVGDEHAGFYGEDVHAAVWAHNEAHYSGFSRLVRSTFDEALGHFSDSSIDLLHIDGLHTFEAVSHDFASWRGKLTDEAVVIFHDTNVRERGFGVFRLFEELRAHYPAFEFVHGHGLGVIGFGAQQKDLLRQLFEADTHPAARQAVREAFARLGRGCADAFAAQGRSEREKDHEAEVARLRAELAAFAQDRS</sequence>
<dbReference type="Gene3D" id="3.40.50.150">
    <property type="entry name" value="Vaccinia Virus protein VP39"/>
    <property type="match status" value="1"/>
</dbReference>
<dbReference type="PANTHER" id="PTHR40048:SF1">
    <property type="entry name" value="RHAMNOSYL O-METHYLTRANSFERASE"/>
    <property type="match status" value="1"/>
</dbReference>
<dbReference type="InterPro" id="IPR029063">
    <property type="entry name" value="SAM-dependent_MTases_sf"/>
</dbReference>
<gene>
    <name evidence="3" type="ORF">GGR16_004482</name>
</gene>
<proteinExistence type="predicted"/>
<dbReference type="GO" id="GO:0008168">
    <property type="term" value="F:methyltransferase activity"/>
    <property type="evidence" value="ECO:0007669"/>
    <property type="project" value="UniProtKB-KW"/>
</dbReference>
<name>A0A840C0T8_9HYPH</name>
<dbReference type="AlphaFoldDB" id="A0A840C0T8"/>
<dbReference type="PANTHER" id="PTHR40048">
    <property type="entry name" value="RHAMNOSYL O-METHYLTRANSFERASE"/>
    <property type="match status" value="1"/>
</dbReference>
<comment type="caution">
    <text evidence="3">The sequence shown here is derived from an EMBL/GenBank/DDBJ whole genome shotgun (WGS) entry which is preliminary data.</text>
</comment>
<evidence type="ECO:0000256" key="2">
    <source>
        <dbReference type="ARBA" id="ARBA00022679"/>
    </source>
</evidence>
<evidence type="ECO:0000313" key="3">
    <source>
        <dbReference type="EMBL" id="MBB4019431.1"/>
    </source>
</evidence>
<evidence type="ECO:0000256" key="1">
    <source>
        <dbReference type="ARBA" id="ARBA00022603"/>
    </source>
</evidence>
<keyword evidence="4" id="KW-1185">Reference proteome</keyword>
<dbReference type="GO" id="GO:0032259">
    <property type="term" value="P:methylation"/>
    <property type="evidence" value="ECO:0007669"/>
    <property type="project" value="UniProtKB-KW"/>
</dbReference>
<evidence type="ECO:0000313" key="4">
    <source>
        <dbReference type="Proteomes" id="UP000577362"/>
    </source>
</evidence>
<dbReference type="Pfam" id="PF13578">
    <property type="entry name" value="Methyltransf_24"/>
    <property type="match status" value="1"/>
</dbReference>
<dbReference type="GO" id="GO:0005886">
    <property type="term" value="C:plasma membrane"/>
    <property type="evidence" value="ECO:0007669"/>
    <property type="project" value="TreeGrafter"/>
</dbReference>
<protein>
    <recommendedName>
        <fullName evidence="5">Class I SAM-dependent methyltransferase</fullName>
    </recommendedName>
</protein>
<accession>A0A840C0T8</accession>
<keyword evidence="1" id="KW-0489">Methyltransferase</keyword>
<keyword evidence="2" id="KW-0808">Transferase</keyword>
<dbReference type="EMBL" id="JACIEN010000007">
    <property type="protein sequence ID" value="MBB4019431.1"/>
    <property type="molecule type" value="Genomic_DNA"/>
</dbReference>
<dbReference type="SUPFAM" id="SSF53335">
    <property type="entry name" value="S-adenosyl-L-methionine-dependent methyltransferases"/>
    <property type="match status" value="1"/>
</dbReference>
<organism evidence="3 4">
    <name type="scientific">Chelatococcus caeni</name>
    <dbReference type="NCBI Taxonomy" id="1348468"/>
    <lineage>
        <taxon>Bacteria</taxon>
        <taxon>Pseudomonadati</taxon>
        <taxon>Pseudomonadota</taxon>
        <taxon>Alphaproteobacteria</taxon>
        <taxon>Hyphomicrobiales</taxon>
        <taxon>Chelatococcaceae</taxon>
        <taxon>Chelatococcus</taxon>
    </lineage>
</organism>
<evidence type="ECO:0008006" key="5">
    <source>
        <dbReference type="Google" id="ProtNLM"/>
    </source>
</evidence>
<dbReference type="RefSeq" id="WP_019403465.1">
    <property type="nucleotide sequence ID" value="NZ_JACIEN010000007.1"/>
</dbReference>
<reference evidence="3 4" key="1">
    <citation type="submission" date="2020-08" db="EMBL/GenBank/DDBJ databases">
        <title>Genomic Encyclopedia of Type Strains, Phase IV (KMG-IV): sequencing the most valuable type-strain genomes for metagenomic binning, comparative biology and taxonomic classification.</title>
        <authorList>
            <person name="Goeker M."/>
        </authorList>
    </citation>
    <scope>NUCLEOTIDE SEQUENCE [LARGE SCALE GENOMIC DNA]</scope>
    <source>
        <strain evidence="3 4">DSM 103737</strain>
    </source>
</reference>
<dbReference type="Proteomes" id="UP000577362">
    <property type="component" value="Unassembled WGS sequence"/>
</dbReference>
<dbReference type="GO" id="GO:0071770">
    <property type="term" value="P:DIM/DIP cell wall layer assembly"/>
    <property type="evidence" value="ECO:0007669"/>
    <property type="project" value="TreeGrafter"/>
</dbReference>